<reference evidence="2" key="1">
    <citation type="submission" date="2020-10" db="EMBL/GenBank/DDBJ databases">
        <authorList>
            <person name="Gilroy R."/>
        </authorList>
    </citation>
    <scope>NUCLEOTIDE SEQUENCE</scope>
    <source>
        <strain evidence="2">ChiHjej10B9-9673</strain>
    </source>
</reference>
<proteinExistence type="predicted"/>
<dbReference type="GO" id="GO:0003677">
    <property type="term" value="F:DNA binding"/>
    <property type="evidence" value="ECO:0007669"/>
    <property type="project" value="InterPro"/>
</dbReference>
<evidence type="ECO:0000313" key="2">
    <source>
        <dbReference type="EMBL" id="HIS67124.1"/>
    </source>
</evidence>
<dbReference type="Pfam" id="PF02583">
    <property type="entry name" value="Trns_repr_metal"/>
    <property type="match status" value="1"/>
</dbReference>
<feature type="region of interest" description="Disordered" evidence="1">
    <location>
        <begin position="1"/>
        <end position="25"/>
    </location>
</feature>
<accession>A0A9D1FDY2</accession>
<feature type="compositionally biased region" description="Basic and acidic residues" evidence="1">
    <location>
        <begin position="1"/>
        <end position="16"/>
    </location>
</feature>
<gene>
    <name evidence="2" type="ORF">IAC18_06120</name>
</gene>
<dbReference type="CDD" id="cd10158">
    <property type="entry name" value="CsoR-like_DUF156_1"/>
    <property type="match status" value="1"/>
</dbReference>
<protein>
    <submittedName>
        <fullName evidence="2">Metal-sensing transcriptional repressor</fullName>
    </submittedName>
</protein>
<name>A0A9D1FDY2_9FIRM</name>
<dbReference type="Proteomes" id="UP000824001">
    <property type="component" value="Unassembled WGS sequence"/>
</dbReference>
<evidence type="ECO:0000313" key="3">
    <source>
        <dbReference type="Proteomes" id="UP000824001"/>
    </source>
</evidence>
<dbReference type="PANTHER" id="PTHR33677:SF3">
    <property type="entry name" value="COPPER-SENSING TRANSCRIPTIONAL REPRESSOR RICR"/>
    <property type="match status" value="1"/>
</dbReference>
<dbReference type="InterPro" id="IPR003735">
    <property type="entry name" value="Metal_Tscrpt_repr"/>
</dbReference>
<dbReference type="AlphaFoldDB" id="A0A9D1FDY2"/>
<dbReference type="PANTHER" id="PTHR33677">
    <property type="entry name" value="TRANSCRIPTIONAL REPRESSOR FRMR-RELATED"/>
    <property type="match status" value="1"/>
</dbReference>
<sequence length="106" mass="11736">MSEHKHILPDGSEITHSHGHSHTQTRAVVNRLSRAIGHLESVKRMVEDGRDCTEVLVQLAAVRSALNNTAKVILKDHIEHCLADAAEHGDTEALEQLEAAIERFMT</sequence>
<dbReference type="Gene3D" id="1.20.58.1000">
    <property type="entry name" value="Metal-sensitive repressor, helix protomer"/>
    <property type="match status" value="1"/>
</dbReference>
<organism evidence="2 3">
    <name type="scientific">Candidatus Scatomorpha merdipullorum</name>
    <dbReference type="NCBI Taxonomy" id="2840927"/>
    <lineage>
        <taxon>Bacteria</taxon>
        <taxon>Bacillati</taxon>
        <taxon>Bacillota</taxon>
        <taxon>Clostridia</taxon>
        <taxon>Eubacteriales</taxon>
        <taxon>Candidatus Scatomorpha</taxon>
    </lineage>
</organism>
<comment type="caution">
    <text evidence="2">The sequence shown here is derived from an EMBL/GenBank/DDBJ whole genome shotgun (WGS) entry which is preliminary data.</text>
</comment>
<dbReference type="GO" id="GO:0046872">
    <property type="term" value="F:metal ion binding"/>
    <property type="evidence" value="ECO:0007669"/>
    <property type="project" value="InterPro"/>
</dbReference>
<evidence type="ECO:0000256" key="1">
    <source>
        <dbReference type="SAM" id="MobiDB-lite"/>
    </source>
</evidence>
<dbReference type="InterPro" id="IPR038390">
    <property type="entry name" value="Metal_Tscrpt_repr_sf"/>
</dbReference>
<dbReference type="GO" id="GO:0045892">
    <property type="term" value="P:negative regulation of DNA-templated transcription"/>
    <property type="evidence" value="ECO:0007669"/>
    <property type="project" value="UniProtKB-ARBA"/>
</dbReference>
<dbReference type="EMBL" id="DVJK01000169">
    <property type="protein sequence ID" value="HIS67124.1"/>
    <property type="molecule type" value="Genomic_DNA"/>
</dbReference>
<reference evidence="2" key="2">
    <citation type="journal article" date="2021" name="PeerJ">
        <title>Extensive microbial diversity within the chicken gut microbiome revealed by metagenomics and culture.</title>
        <authorList>
            <person name="Gilroy R."/>
            <person name="Ravi A."/>
            <person name="Getino M."/>
            <person name="Pursley I."/>
            <person name="Horton D.L."/>
            <person name="Alikhan N.F."/>
            <person name="Baker D."/>
            <person name="Gharbi K."/>
            <person name="Hall N."/>
            <person name="Watson M."/>
            <person name="Adriaenssens E.M."/>
            <person name="Foster-Nyarko E."/>
            <person name="Jarju S."/>
            <person name="Secka A."/>
            <person name="Antonio M."/>
            <person name="Oren A."/>
            <person name="Chaudhuri R.R."/>
            <person name="La Ragione R."/>
            <person name="Hildebrand F."/>
            <person name="Pallen M.J."/>
        </authorList>
    </citation>
    <scope>NUCLEOTIDE SEQUENCE</scope>
    <source>
        <strain evidence="2">ChiHjej10B9-9673</strain>
    </source>
</reference>